<evidence type="ECO:0000313" key="2">
    <source>
        <dbReference type="Proteomes" id="UP000244880"/>
    </source>
</evidence>
<evidence type="ECO:0000313" key="1">
    <source>
        <dbReference type="EMBL" id="SPH19501.1"/>
    </source>
</evidence>
<protein>
    <submittedName>
        <fullName evidence="1">Uncharacterized protein</fullName>
    </submittedName>
</protein>
<name>A0A2R8B8Z5_9RHOB</name>
<dbReference type="EMBL" id="OMOR01000001">
    <property type="protein sequence ID" value="SPH19501.1"/>
    <property type="molecule type" value="Genomic_DNA"/>
</dbReference>
<accession>A0A2R8B8Z5</accession>
<dbReference type="Proteomes" id="UP000244880">
    <property type="component" value="Unassembled WGS sequence"/>
</dbReference>
<dbReference type="RefSeq" id="WP_108826832.1">
    <property type="nucleotide sequence ID" value="NZ_OMOR01000001.1"/>
</dbReference>
<dbReference type="AlphaFoldDB" id="A0A2R8B8Z5"/>
<sequence>MMAQSNKNLGTYEASAELPEVAFDYDGYAEVSKAARLFEIKLIDSKYLIKPEISFAIEDLSKMTHGFSGDSDHFTFDAKQGLAMGHYRWTAEIKYGRKKALRLVANYLIGYSDLANFDEANVRHYFDKVGRFATYPYFRALFSHHTSESGLALPPLPTLSERVN</sequence>
<keyword evidence="2" id="KW-1185">Reference proteome</keyword>
<organism evidence="1 2">
    <name type="scientific">Ascidiaceihabitans donghaensis</name>
    <dbReference type="NCBI Taxonomy" id="1510460"/>
    <lineage>
        <taxon>Bacteria</taxon>
        <taxon>Pseudomonadati</taxon>
        <taxon>Pseudomonadota</taxon>
        <taxon>Alphaproteobacteria</taxon>
        <taxon>Rhodobacterales</taxon>
        <taxon>Paracoccaceae</taxon>
        <taxon>Ascidiaceihabitans</taxon>
    </lineage>
</organism>
<reference evidence="1 2" key="1">
    <citation type="submission" date="2018-03" db="EMBL/GenBank/DDBJ databases">
        <authorList>
            <person name="Keele B.F."/>
        </authorList>
    </citation>
    <scope>NUCLEOTIDE SEQUENCE [LARGE SCALE GENOMIC DNA]</scope>
    <source>
        <strain evidence="1 2">CECT 8599</strain>
    </source>
</reference>
<proteinExistence type="predicted"/>
<dbReference type="OrthoDB" id="7858896at2"/>
<gene>
    <name evidence="1" type="ORF">ASD8599_00226</name>
</gene>